<evidence type="ECO:0000313" key="1">
    <source>
        <dbReference type="EMBL" id="KAJ3542015.1"/>
    </source>
</evidence>
<protein>
    <submittedName>
        <fullName evidence="1">Uncharacterized protein</fullName>
    </submittedName>
</protein>
<accession>A0ACC1SL07</accession>
<proteinExistence type="predicted"/>
<dbReference type="EMBL" id="JANRMS010000319">
    <property type="protein sequence ID" value="KAJ3542015.1"/>
    <property type="molecule type" value="Genomic_DNA"/>
</dbReference>
<comment type="caution">
    <text evidence="1">The sequence shown here is derived from an EMBL/GenBank/DDBJ whole genome shotgun (WGS) entry which is preliminary data.</text>
</comment>
<reference evidence="1" key="1">
    <citation type="submission" date="2022-08" db="EMBL/GenBank/DDBJ databases">
        <title>Genome Sequence of Fusarium decemcellulare.</title>
        <authorList>
            <person name="Buettner E."/>
        </authorList>
    </citation>
    <scope>NUCLEOTIDE SEQUENCE</scope>
    <source>
        <strain evidence="1">Babe19</strain>
    </source>
</reference>
<organism evidence="1 2">
    <name type="scientific">Fusarium decemcellulare</name>
    <dbReference type="NCBI Taxonomy" id="57161"/>
    <lineage>
        <taxon>Eukaryota</taxon>
        <taxon>Fungi</taxon>
        <taxon>Dikarya</taxon>
        <taxon>Ascomycota</taxon>
        <taxon>Pezizomycotina</taxon>
        <taxon>Sordariomycetes</taxon>
        <taxon>Hypocreomycetidae</taxon>
        <taxon>Hypocreales</taxon>
        <taxon>Nectriaceae</taxon>
        <taxon>Fusarium</taxon>
        <taxon>Fusarium decemcellulare species complex</taxon>
    </lineage>
</organism>
<dbReference type="Proteomes" id="UP001148629">
    <property type="component" value="Unassembled WGS sequence"/>
</dbReference>
<sequence>MSLKARVSLDAQRVIKESFQDLERTLSTNDRVSLDGTTLDDVRQAIVQVQDGLKARGVYRNMRRLMPLLMGLQYYSQAIEVLCNGTPYLPWVWAPIKLVLKIASEYVEAFEKIIKAYSRIAEPLTRFEMFDRAFAGNKDVQQTLAVFYSDILSFHKEAYQFVRRSGWRLLFLTSWGRFQRRFDGIIEDLKAHEDLVDKTTNAVNITEAREMRDKLKLWREESQAQLAKDEVERTAAQYRAVVGWLNFDDSNQHKIFDTIASEAQKSPGTCSWILKQRQVQAWLRCNSEMTFVVLQGGPGTGKSVLASQIVNFLRSSQQSLVISHFCTYSYEESLDYEQILRSILIQLIRPSTDLVAHIYDALVLKKRVPTIQVLEGLLRDLFGAGSAKSGCIHLVLDGLDECHKSAQPRVVKMLERVVSAAFSSGSTICKVLLFSRAAQVGPKKGNSKRTICLSDERSSMTQAIEQYAALRLAELRPRLAQMRIDDDDMKRLESQIASKADGMFLTSFSVLPADAVGGMFLWARLVLEYLENNMFFGREEILRVTDALPQELGAFYRQILAHSTARFSELSIQRARSILGWIAFSERPLRKAEFRSALAFSSGNPDVDELPPSYLFDMCKPLVEERSDSTFAFIHVSVKEYLQSADSIMVLDRAEVLRHHGLTIATCLLSSLRVYVPSCSSHTRLSRTLNGIHGFHNYAAEHWADCLLSIVNDYDNTWENSEFLRLSCQIFERLRREDNFSETTQNAPDSSCLDERLHILRTRHLGLYLITKEALAERRVRYLEEPSSGDDADTSMLDVRNLKLLSANYQRTIREILDLRRYFGASLQLLAAFRQEFRTSASSVTNDEYSFAAPSELSSFTEKVTSWSYNPPSQGSTLEAGPSSHSALTSAATSQPLGERHKTDHYVVPKDGIVAQVMLPGLNMPQPVPDSEGPIGEHDPNSSFATWIARYRNDLNDQTETGMTQACVEDHGCVEKELLARPDERNNINDTGHTPLHYGVMSADESLVQTLIDRGCDLDVRDSVGNTPLHLAVTRDNLNIVKRLLYAGANPELANRDGVWPHDLAYRGLENCDRIIRALTLATAWLNRNPRWSWDISQIGPPSTDFQQLRDAIENRKGETIQNIMTIMKPVDYPKGMVVAARGGHIGILECLLGRGANPDPPPIREEDPLFATPILAALGGRELYIVESLLKFTYRGRFNPIRTVSGMSYLGLAMQRKGPCYVQELQLLRLAQDAWEQSVWRK</sequence>
<evidence type="ECO:0000313" key="2">
    <source>
        <dbReference type="Proteomes" id="UP001148629"/>
    </source>
</evidence>
<name>A0ACC1SL07_9HYPO</name>
<keyword evidence="2" id="KW-1185">Reference proteome</keyword>
<gene>
    <name evidence="1" type="ORF">NM208_g4321</name>
</gene>